<dbReference type="AlphaFoldDB" id="A0A9D2SJG5"/>
<dbReference type="Proteomes" id="UP000823893">
    <property type="component" value="Unassembled WGS sequence"/>
</dbReference>
<dbReference type="Gene3D" id="3.40.50.300">
    <property type="entry name" value="P-loop containing nucleotide triphosphate hydrolases"/>
    <property type="match status" value="1"/>
</dbReference>
<feature type="domain" description="ATPase AAA-3" evidence="4">
    <location>
        <begin position="36"/>
        <end position="166"/>
    </location>
</feature>
<keyword evidence="1" id="KW-0547">Nucleotide-binding</keyword>
<protein>
    <submittedName>
        <fullName evidence="6">MoxR family ATPase</fullName>
    </submittedName>
</protein>
<feature type="domain" description="ChlI/MoxR AAA lid" evidence="5">
    <location>
        <begin position="229"/>
        <end position="290"/>
    </location>
</feature>
<evidence type="ECO:0000313" key="6">
    <source>
        <dbReference type="EMBL" id="HJC10287.1"/>
    </source>
</evidence>
<reference evidence="6" key="1">
    <citation type="journal article" date="2021" name="PeerJ">
        <title>Extensive microbial diversity within the chicken gut microbiome revealed by metagenomics and culture.</title>
        <authorList>
            <person name="Gilroy R."/>
            <person name="Ravi A."/>
            <person name="Getino M."/>
            <person name="Pursley I."/>
            <person name="Horton D.L."/>
            <person name="Alikhan N.F."/>
            <person name="Baker D."/>
            <person name="Gharbi K."/>
            <person name="Hall N."/>
            <person name="Watson M."/>
            <person name="Adriaenssens E.M."/>
            <person name="Foster-Nyarko E."/>
            <person name="Jarju S."/>
            <person name="Secka A."/>
            <person name="Antonio M."/>
            <person name="Oren A."/>
            <person name="Chaudhuri R.R."/>
            <person name="La Ragione R."/>
            <person name="Hildebrand F."/>
            <person name="Pallen M.J."/>
        </authorList>
    </citation>
    <scope>NUCLEOTIDE SEQUENCE</scope>
    <source>
        <strain evidence="6">ChiSxjej6B18-287</strain>
    </source>
</reference>
<dbReference type="CDD" id="cd00009">
    <property type="entry name" value="AAA"/>
    <property type="match status" value="1"/>
</dbReference>
<dbReference type="InterPro" id="IPR027417">
    <property type="entry name" value="P-loop_NTPase"/>
</dbReference>
<evidence type="ECO:0000259" key="5">
    <source>
        <dbReference type="Pfam" id="PF17863"/>
    </source>
</evidence>
<accession>A0A9D2SJG5</accession>
<proteinExistence type="inferred from homology"/>
<dbReference type="FunFam" id="3.40.50.300:FF:000640">
    <property type="entry name" value="MoxR family ATPase"/>
    <property type="match status" value="1"/>
</dbReference>
<evidence type="ECO:0000259" key="4">
    <source>
        <dbReference type="Pfam" id="PF07726"/>
    </source>
</evidence>
<dbReference type="InterPro" id="IPR041628">
    <property type="entry name" value="ChlI/MoxR_AAA_lid"/>
</dbReference>
<dbReference type="EMBL" id="DWWV01000066">
    <property type="protein sequence ID" value="HJC10287.1"/>
    <property type="molecule type" value="Genomic_DNA"/>
</dbReference>
<dbReference type="Gene3D" id="1.10.8.80">
    <property type="entry name" value="Magnesium chelatase subunit I, C-Terminal domain"/>
    <property type="match status" value="1"/>
</dbReference>
<keyword evidence="2" id="KW-0067">ATP-binding</keyword>
<gene>
    <name evidence="6" type="ORF">H9935_05665</name>
</gene>
<evidence type="ECO:0000256" key="3">
    <source>
        <dbReference type="ARBA" id="ARBA00061607"/>
    </source>
</evidence>
<dbReference type="PIRSF" id="PIRSF002849">
    <property type="entry name" value="AAA_ATPase_chaperone_MoxR_prd"/>
    <property type="match status" value="1"/>
</dbReference>
<dbReference type="Pfam" id="PF07726">
    <property type="entry name" value="AAA_3"/>
    <property type="match status" value="1"/>
</dbReference>
<evidence type="ECO:0000313" key="7">
    <source>
        <dbReference type="Proteomes" id="UP000823893"/>
    </source>
</evidence>
<dbReference type="InterPro" id="IPR050764">
    <property type="entry name" value="CbbQ/NirQ/NorQ/GpvN"/>
</dbReference>
<dbReference type="InterPro" id="IPR011703">
    <property type="entry name" value="ATPase_AAA-3"/>
</dbReference>
<dbReference type="GO" id="GO:0005524">
    <property type="term" value="F:ATP binding"/>
    <property type="evidence" value="ECO:0007669"/>
    <property type="project" value="UniProtKB-KW"/>
</dbReference>
<dbReference type="GO" id="GO:0016887">
    <property type="term" value="F:ATP hydrolysis activity"/>
    <property type="evidence" value="ECO:0007669"/>
    <property type="project" value="InterPro"/>
</dbReference>
<evidence type="ECO:0000256" key="2">
    <source>
        <dbReference type="ARBA" id="ARBA00022840"/>
    </source>
</evidence>
<comment type="similarity">
    <text evidence="3">Belongs to the MoxR family.</text>
</comment>
<dbReference type="Pfam" id="PF17863">
    <property type="entry name" value="AAA_lid_2"/>
    <property type="match status" value="1"/>
</dbReference>
<name>A0A9D2SJG5_9FIRM</name>
<dbReference type="PANTHER" id="PTHR42759">
    <property type="entry name" value="MOXR FAMILY PROTEIN"/>
    <property type="match status" value="1"/>
</dbReference>
<reference evidence="6" key="2">
    <citation type="submission" date="2021-04" db="EMBL/GenBank/DDBJ databases">
        <authorList>
            <person name="Gilroy R."/>
        </authorList>
    </citation>
    <scope>NUCLEOTIDE SEQUENCE</scope>
    <source>
        <strain evidence="6">ChiSxjej6B18-287</strain>
    </source>
</reference>
<evidence type="ECO:0000256" key="1">
    <source>
        <dbReference type="ARBA" id="ARBA00022741"/>
    </source>
</evidence>
<dbReference type="PANTHER" id="PTHR42759:SF5">
    <property type="entry name" value="METHANOL DEHYDROGENASE REGULATOR"/>
    <property type="match status" value="1"/>
</dbReference>
<dbReference type="SUPFAM" id="SSF52540">
    <property type="entry name" value="P-loop containing nucleoside triphosphate hydrolases"/>
    <property type="match status" value="1"/>
</dbReference>
<comment type="caution">
    <text evidence="6">The sequence shown here is derived from an EMBL/GenBank/DDBJ whole genome shotgun (WGS) entry which is preliminary data.</text>
</comment>
<sequence length="310" mass="34710">MSRESLKAIGDNIEKVIVGKREVIDLILAAMVVQGHVLLEDVPGTGKTKLAKALARSVSGRFSRIQFTPDLLPSDVTGLNYYNQKAGEFCFKPGPVFCHVLLADEINRAAPRTQSSLLECMEEKQVTTEGETRKLEAPFFVIATQNPIENAGTFPLPEAQMDRFLMRLSLGMPAREEELQILDRFEKEDPLDSLEPVTSVEELREDQEEYKKVYVHPELKGYLTDICERTRNTGEILGGVSPRGTIALYQAVRAWAYLQGRDYVVPEDIKKLAVPVLSHRLILGAGFLRGEELVARILEEVAVPTEEWGK</sequence>
<organism evidence="6 7">
    <name type="scientific">Candidatus Blautia merdigallinarum</name>
    <dbReference type="NCBI Taxonomy" id="2838495"/>
    <lineage>
        <taxon>Bacteria</taxon>
        <taxon>Bacillati</taxon>
        <taxon>Bacillota</taxon>
        <taxon>Clostridia</taxon>
        <taxon>Lachnospirales</taxon>
        <taxon>Lachnospiraceae</taxon>
        <taxon>Blautia</taxon>
    </lineage>
</organism>